<dbReference type="Pfam" id="PF05050">
    <property type="entry name" value="Methyltransf_21"/>
    <property type="match status" value="1"/>
</dbReference>
<dbReference type="InterPro" id="IPR006342">
    <property type="entry name" value="FkbM_mtfrase"/>
</dbReference>
<dbReference type="GO" id="GO:0032259">
    <property type="term" value="P:methylation"/>
    <property type="evidence" value="ECO:0007669"/>
    <property type="project" value="UniProtKB-KW"/>
</dbReference>
<dbReference type="NCBIfam" id="TIGR01444">
    <property type="entry name" value="fkbM_fam"/>
    <property type="match status" value="1"/>
</dbReference>
<dbReference type="Proteomes" id="UP001273935">
    <property type="component" value="Unassembled WGS sequence"/>
</dbReference>
<dbReference type="PANTHER" id="PTHR34203">
    <property type="entry name" value="METHYLTRANSFERASE, FKBM FAMILY PROTEIN"/>
    <property type="match status" value="1"/>
</dbReference>
<dbReference type="GO" id="GO:0008168">
    <property type="term" value="F:methyltransferase activity"/>
    <property type="evidence" value="ECO:0007669"/>
    <property type="project" value="UniProtKB-KW"/>
</dbReference>
<evidence type="ECO:0000259" key="1">
    <source>
        <dbReference type="Pfam" id="PF05050"/>
    </source>
</evidence>
<dbReference type="EMBL" id="JAWJUL010000024">
    <property type="protein sequence ID" value="MDV3439453.1"/>
    <property type="molecule type" value="Genomic_DNA"/>
</dbReference>
<protein>
    <submittedName>
        <fullName evidence="2">FkbM family methyltransferase</fullName>
    </submittedName>
</protein>
<keyword evidence="2" id="KW-0489">Methyltransferase</keyword>
<dbReference type="RefSeq" id="WP_317233691.1">
    <property type="nucleotide sequence ID" value="NZ_JAWJUL010000024.1"/>
</dbReference>
<dbReference type="Gene3D" id="3.40.50.150">
    <property type="entry name" value="Vaccinia Virus protein VP39"/>
    <property type="match status" value="1"/>
</dbReference>
<reference evidence="2 3" key="1">
    <citation type="submission" date="2023-10" db="EMBL/GenBank/DDBJ databases">
        <title>Pseudomonas otitidis isolated from a paediatric patient with cystic fibrosis in Chile.</title>
        <authorList>
            <person name="Amsteins-Romero L."/>
            <person name="Opazo-Capurro A."/>
            <person name="Matus-Kohler M."/>
            <person name="Gonzalez-Rocha G."/>
        </authorList>
    </citation>
    <scope>NUCLEOTIDE SEQUENCE [LARGE SCALE GENOMIC DNA]</scope>
    <source>
        <strain evidence="2 3">P-714</strain>
    </source>
</reference>
<organism evidence="2 3">
    <name type="scientific">Metapseudomonas otitidis</name>
    <dbReference type="NCBI Taxonomy" id="319939"/>
    <lineage>
        <taxon>Bacteria</taxon>
        <taxon>Pseudomonadati</taxon>
        <taxon>Pseudomonadota</taxon>
        <taxon>Gammaproteobacteria</taxon>
        <taxon>Pseudomonadales</taxon>
        <taxon>Pseudomonadaceae</taxon>
        <taxon>Metapseudomonas</taxon>
    </lineage>
</organism>
<evidence type="ECO:0000313" key="2">
    <source>
        <dbReference type="EMBL" id="MDV3439453.1"/>
    </source>
</evidence>
<gene>
    <name evidence="2" type="ORF">R0G64_08460</name>
</gene>
<proteinExistence type="predicted"/>
<dbReference type="InterPro" id="IPR029063">
    <property type="entry name" value="SAM-dependent_MTases_sf"/>
</dbReference>
<accession>A0ABU3XND2</accession>
<sequence>MQKIKYSLFNLYRLLFSRSSFYSLNRFLYRCSLSGMGVMNFESDAISGESDFLNKVLKGRKGVVVDVGANVGRYSAQVLDISDGIEVYAFEPHPINFKELCDAVKSERFHPYNYAVGESDGELQLFDYDSAKGSSHASLYKDVIEGIHGHSAVSLSVQVCSLGEFLSSAGIDRVQLLKIDTEGNELSVLKGVESYIASKKIDVIHFEFNEMNVSSRVFFRDFWKMLQGYDVYRLLPRGMVKIESYNPLYCEIFAYQNIVAFAQR</sequence>
<comment type="caution">
    <text evidence="2">The sequence shown here is derived from an EMBL/GenBank/DDBJ whole genome shotgun (WGS) entry which is preliminary data.</text>
</comment>
<name>A0ABU3XND2_9GAMM</name>
<evidence type="ECO:0000313" key="3">
    <source>
        <dbReference type="Proteomes" id="UP001273935"/>
    </source>
</evidence>
<dbReference type="PANTHER" id="PTHR34203:SF13">
    <property type="entry name" value="EXPRESSED PROTEIN"/>
    <property type="match status" value="1"/>
</dbReference>
<keyword evidence="2" id="KW-0808">Transferase</keyword>
<keyword evidence="3" id="KW-1185">Reference proteome</keyword>
<dbReference type="SUPFAM" id="SSF53335">
    <property type="entry name" value="S-adenosyl-L-methionine-dependent methyltransferases"/>
    <property type="match status" value="1"/>
</dbReference>
<dbReference type="InterPro" id="IPR052514">
    <property type="entry name" value="SAM-dependent_MTase"/>
</dbReference>
<feature type="domain" description="Methyltransferase FkbM" evidence="1">
    <location>
        <begin position="66"/>
        <end position="226"/>
    </location>
</feature>